<dbReference type="SUPFAM" id="SSF52087">
    <property type="entry name" value="CRAL/TRIO domain"/>
    <property type="match status" value="1"/>
</dbReference>
<dbReference type="SMART" id="SM00516">
    <property type="entry name" value="SEC14"/>
    <property type="match status" value="1"/>
</dbReference>
<evidence type="ECO:0000256" key="1">
    <source>
        <dbReference type="SAM" id="Phobius"/>
    </source>
</evidence>
<dbReference type="GO" id="GO:0012505">
    <property type="term" value="C:endomembrane system"/>
    <property type="evidence" value="ECO:0007669"/>
    <property type="project" value="TreeGrafter"/>
</dbReference>
<dbReference type="PANTHER" id="PTHR46384:SF1">
    <property type="entry name" value="MOTILE SPERM DOMAIN-CONTAINING PROTEIN 2"/>
    <property type="match status" value="1"/>
</dbReference>
<dbReference type="Pfam" id="PF00650">
    <property type="entry name" value="CRAL_TRIO"/>
    <property type="match status" value="1"/>
</dbReference>
<keyword evidence="4" id="KW-1185">Reference proteome</keyword>
<keyword evidence="1" id="KW-0472">Membrane</keyword>
<dbReference type="CDD" id="cd00170">
    <property type="entry name" value="SEC14"/>
    <property type="match status" value="1"/>
</dbReference>
<accession>A0A3S4REK3</accession>
<dbReference type="AlphaFoldDB" id="A0A3S4REK3"/>
<evidence type="ECO:0000313" key="4">
    <source>
        <dbReference type="Proteomes" id="UP000285301"/>
    </source>
</evidence>
<proteinExistence type="predicted"/>
<reference evidence="3 4" key="1">
    <citation type="journal article" date="2018" name="Gigascience">
        <title>Genomes of trombidid mites reveal novel predicted allergens and laterally-transferred genes associated with secondary metabolism.</title>
        <authorList>
            <person name="Dong X."/>
            <person name="Chaisiri K."/>
            <person name="Xia D."/>
            <person name="Armstrong S.D."/>
            <person name="Fang Y."/>
            <person name="Donnelly M.J."/>
            <person name="Kadowaki T."/>
            <person name="McGarry J.W."/>
            <person name="Darby A.C."/>
            <person name="Makepeace B.L."/>
        </authorList>
    </citation>
    <scope>NUCLEOTIDE SEQUENCE [LARGE SCALE GENOMIC DNA]</scope>
    <source>
        <strain evidence="3">UoL-WK</strain>
    </source>
</reference>
<dbReference type="PANTHER" id="PTHR46384">
    <property type="entry name" value="MOTILE SPERM DOMAIN-CONTAINING PROTEIN 2"/>
    <property type="match status" value="1"/>
</dbReference>
<feature type="transmembrane region" description="Helical" evidence="1">
    <location>
        <begin position="181"/>
        <end position="202"/>
    </location>
</feature>
<dbReference type="InterPro" id="IPR001251">
    <property type="entry name" value="CRAL-TRIO_dom"/>
</dbReference>
<gene>
    <name evidence="3" type="ORF">B4U79_17237</name>
</gene>
<dbReference type="Gene3D" id="3.40.525.10">
    <property type="entry name" value="CRAL-TRIO lipid binding domain"/>
    <property type="match status" value="1"/>
</dbReference>
<dbReference type="PROSITE" id="PS50191">
    <property type="entry name" value="CRAL_TRIO"/>
    <property type="match status" value="1"/>
</dbReference>
<dbReference type="InterPro" id="IPR053012">
    <property type="entry name" value="ER-organelle_contact"/>
</dbReference>
<dbReference type="InterPro" id="IPR036865">
    <property type="entry name" value="CRAL-TRIO_dom_sf"/>
</dbReference>
<sequence length="285" mass="33765">MPKAERVEFSNRSAPLVKYVRERFLEEYIKHPNQFDARDVEKIKNDDWFVKRFVLARNRNKKKALTMMIESMKWRKAENFYDLKPSAFPEGMFRLGVLFPYENDKEGNSTIYIRIKFFTRIPELTEISKQYFCYILFQALERVEDGKDVTAIIDFKDAGPKNCDFGFVLFIFSKLTKYFPFLKGNFIVVDLTAIFYALWIVLKNMLPSSYSRKFKFVNRETIGEYVETENLPDFLGGTCRRPHRGDEMVPEGCLNNFDFLFQNGLSPKRIDEILNLFQPMFDCDD</sequence>
<dbReference type="Proteomes" id="UP000285301">
    <property type="component" value="Unassembled WGS sequence"/>
</dbReference>
<keyword evidence="1" id="KW-0812">Transmembrane</keyword>
<dbReference type="OrthoDB" id="75724at2759"/>
<comment type="caution">
    <text evidence="3">The sequence shown here is derived from an EMBL/GenBank/DDBJ whole genome shotgun (WGS) entry which is preliminary data.</text>
</comment>
<organism evidence="3 4">
    <name type="scientific">Dinothrombium tinctorium</name>
    <dbReference type="NCBI Taxonomy" id="1965070"/>
    <lineage>
        <taxon>Eukaryota</taxon>
        <taxon>Metazoa</taxon>
        <taxon>Ecdysozoa</taxon>
        <taxon>Arthropoda</taxon>
        <taxon>Chelicerata</taxon>
        <taxon>Arachnida</taxon>
        <taxon>Acari</taxon>
        <taxon>Acariformes</taxon>
        <taxon>Trombidiformes</taxon>
        <taxon>Prostigmata</taxon>
        <taxon>Anystina</taxon>
        <taxon>Parasitengona</taxon>
        <taxon>Trombidioidea</taxon>
        <taxon>Trombidiidae</taxon>
        <taxon>Dinothrombium</taxon>
    </lineage>
</organism>
<dbReference type="EMBL" id="NCKU01000516">
    <property type="protein sequence ID" value="RWS15214.1"/>
    <property type="molecule type" value="Genomic_DNA"/>
</dbReference>
<dbReference type="GO" id="GO:0140284">
    <property type="term" value="C:endoplasmic reticulum-endosome membrane contact site"/>
    <property type="evidence" value="ECO:0007669"/>
    <property type="project" value="TreeGrafter"/>
</dbReference>
<name>A0A3S4REK3_9ACAR</name>
<keyword evidence="1" id="KW-1133">Transmembrane helix</keyword>
<protein>
    <submittedName>
        <fullName evidence="3">Motile sperm domain-containing protein 2-like protein</fullName>
    </submittedName>
</protein>
<evidence type="ECO:0000313" key="3">
    <source>
        <dbReference type="EMBL" id="RWS15214.1"/>
    </source>
</evidence>
<dbReference type="SUPFAM" id="SSF46938">
    <property type="entry name" value="CRAL/TRIO N-terminal domain"/>
    <property type="match status" value="1"/>
</dbReference>
<evidence type="ECO:0000259" key="2">
    <source>
        <dbReference type="PROSITE" id="PS50191"/>
    </source>
</evidence>
<dbReference type="InterPro" id="IPR036273">
    <property type="entry name" value="CRAL/TRIO_N_dom_sf"/>
</dbReference>
<feature type="domain" description="CRAL-TRIO" evidence="2">
    <location>
        <begin position="85"/>
        <end position="243"/>
    </location>
</feature>